<gene>
    <name evidence="1" type="ORF">llap_8360</name>
</gene>
<proteinExistence type="predicted"/>
<accession>A0A2I0U5I8</accession>
<dbReference type="AlphaFoldDB" id="A0A2I0U5I8"/>
<organism evidence="1 2">
    <name type="scientific">Limosa lapponica baueri</name>
    <dbReference type="NCBI Taxonomy" id="1758121"/>
    <lineage>
        <taxon>Eukaryota</taxon>
        <taxon>Metazoa</taxon>
        <taxon>Chordata</taxon>
        <taxon>Craniata</taxon>
        <taxon>Vertebrata</taxon>
        <taxon>Euteleostomi</taxon>
        <taxon>Archelosauria</taxon>
        <taxon>Archosauria</taxon>
        <taxon>Dinosauria</taxon>
        <taxon>Saurischia</taxon>
        <taxon>Theropoda</taxon>
        <taxon>Coelurosauria</taxon>
        <taxon>Aves</taxon>
        <taxon>Neognathae</taxon>
        <taxon>Neoaves</taxon>
        <taxon>Charadriiformes</taxon>
        <taxon>Scolopacidae</taxon>
        <taxon>Limosa</taxon>
    </lineage>
</organism>
<keyword evidence="2" id="KW-1185">Reference proteome</keyword>
<reference evidence="2" key="1">
    <citation type="submission" date="2017-11" db="EMBL/GenBank/DDBJ databases">
        <authorList>
            <person name="Lima N.C."/>
            <person name="Parody-Merino A.M."/>
            <person name="Battley P.F."/>
            <person name="Fidler A.E."/>
            <person name="Prosdocimi F."/>
        </authorList>
    </citation>
    <scope>NUCLEOTIDE SEQUENCE [LARGE SCALE GENOMIC DNA]</scope>
</reference>
<evidence type="ECO:0000313" key="2">
    <source>
        <dbReference type="Proteomes" id="UP000233556"/>
    </source>
</evidence>
<dbReference type="EMBL" id="KZ506132">
    <property type="protein sequence ID" value="PKU41344.1"/>
    <property type="molecule type" value="Genomic_DNA"/>
</dbReference>
<dbReference type="Proteomes" id="UP000233556">
    <property type="component" value="Unassembled WGS sequence"/>
</dbReference>
<protein>
    <submittedName>
        <fullName evidence="1">Uncharacterized protein</fullName>
    </submittedName>
</protein>
<sequence>MLLAFLATRAHCWLMLSRLSTNTPSKTELETGKGSRDAFGGGLKKKKKKVRGGVAGEVAAAWGLRLVLAGTGSTAGILALLQPRGQPGTAGVILAEELNKLLDNAFNAEIKNLVQRVVSGGSSEVTAVCLAERSCLRRVSRLSGQEEDLDLQEGPAKA</sequence>
<evidence type="ECO:0000313" key="1">
    <source>
        <dbReference type="EMBL" id="PKU41344.1"/>
    </source>
</evidence>
<reference evidence="2" key="2">
    <citation type="submission" date="2017-12" db="EMBL/GenBank/DDBJ databases">
        <title>Genome sequence of the Bar-tailed Godwit (Limosa lapponica baueri).</title>
        <authorList>
            <person name="Lima N.C.B."/>
            <person name="Parody-Merino A.M."/>
            <person name="Battley P.F."/>
            <person name="Fidler A.E."/>
            <person name="Prosdocimi F."/>
        </authorList>
    </citation>
    <scope>NUCLEOTIDE SEQUENCE [LARGE SCALE GENOMIC DNA]</scope>
</reference>
<name>A0A2I0U5I8_LIMLA</name>